<dbReference type="EMBL" id="MU267630">
    <property type="protein sequence ID" value="KAH7913448.1"/>
    <property type="molecule type" value="Genomic_DNA"/>
</dbReference>
<keyword evidence="2" id="KW-1185">Reference proteome</keyword>
<sequence>MEVNLWRENVTCVVLPVVPKCWLYKVPSNSPPGCASLSTPMPLVTHLVDDKTPLIQYDNTWAPGTSADSYADQYYLGTFATTNVTGGAASWSFNGTAFWIYGSRRVNHGTYSVTVDGETYPNNNGQSNTFFFQQALFNMSGMTQGMHSVKIENTGTNSQFLDIDLVVWQSEVGNPGDQLVTQTVQDTDPDFQFQAPAWNTNPPQVNFFNNGTGHSTTAYNATVTYSFTGDSVALYGTVGPENGPYAVQLDGGEAMAFNGTQFMLYTQTMIYYADNLGPGSHQLMVTNLPEQSGQYLNIDYAEVASLASATNPNPALPTGSGSERNATGMASAVGTGGIAGIVVCVIAALIATIAAFFYYRKWQGAVRREQDIYQLYPPSSGSGKMTSRAGAQTMHDGISEALIASNGHSQHQPHGQIPMTVETQSISQSTHYSRMSPATEAQSSVISPIMSSEDEYIHRRALPATPSSPSGEAETSRRPLSLAKPGKLDLSDVVNSGLSPNSSSHGRVPRELPPPNYVQATSAI</sequence>
<accession>A0ACB8AKC5</accession>
<evidence type="ECO:0000313" key="1">
    <source>
        <dbReference type="EMBL" id="KAH7913448.1"/>
    </source>
</evidence>
<dbReference type="Proteomes" id="UP000790377">
    <property type="component" value="Unassembled WGS sequence"/>
</dbReference>
<proteinExistence type="predicted"/>
<gene>
    <name evidence="1" type="ORF">BJ138DRAFT_1146014</name>
</gene>
<organism evidence="1 2">
    <name type="scientific">Hygrophoropsis aurantiaca</name>
    <dbReference type="NCBI Taxonomy" id="72124"/>
    <lineage>
        <taxon>Eukaryota</taxon>
        <taxon>Fungi</taxon>
        <taxon>Dikarya</taxon>
        <taxon>Basidiomycota</taxon>
        <taxon>Agaricomycotina</taxon>
        <taxon>Agaricomycetes</taxon>
        <taxon>Agaricomycetidae</taxon>
        <taxon>Boletales</taxon>
        <taxon>Coniophorineae</taxon>
        <taxon>Hygrophoropsidaceae</taxon>
        <taxon>Hygrophoropsis</taxon>
    </lineage>
</organism>
<protein>
    <submittedName>
        <fullName evidence="1">Uncharacterized protein</fullName>
    </submittedName>
</protein>
<reference evidence="1" key="1">
    <citation type="journal article" date="2021" name="New Phytol.">
        <title>Evolutionary innovations through gain and loss of genes in the ectomycorrhizal Boletales.</title>
        <authorList>
            <person name="Wu G."/>
            <person name="Miyauchi S."/>
            <person name="Morin E."/>
            <person name="Kuo A."/>
            <person name="Drula E."/>
            <person name="Varga T."/>
            <person name="Kohler A."/>
            <person name="Feng B."/>
            <person name="Cao Y."/>
            <person name="Lipzen A."/>
            <person name="Daum C."/>
            <person name="Hundley H."/>
            <person name="Pangilinan J."/>
            <person name="Johnson J."/>
            <person name="Barry K."/>
            <person name="LaButti K."/>
            <person name="Ng V."/>
            <person name="Ahrendt S."/>
            <person name="Min B."/>
            <person name="Choi I.G."/>
            <person name="Park H."/>
            <person name="Plett J.M."/>
            <person name="Magnuson J."/>
            <person name="Spatafora J.W."/>
            <person name="Nagy L.G."/>
            <person name="Henrissat B."/>
            <person name="Grigoriev I.V."/>
            <person name="Yang Z.L."/>
            <person name="Xu J."/>
            <person name="Martin F.M."/>
        </authorList>
    </citation>
    <scope>NUCLEOTIDE SEQUENCE</scope>
    <source>
        <strain evidence="1">ATCC 28755</strain>
    </source>
</reference>
<comment type="caution">
    <text evidence="1">The sequence shown here is derived from an EMBL/GenBank/DDBJ whole genome shotgun (WGS) entry which is preliminary data.</text>
</comment>
<evidence type="ECO:0000313" key="2">
    <source>
        <dbReference type="Proteomes" id="UP000790377"/>
    </source>
</evidence>
<name>A0ACB8AKC5_9AGAM</name>